<proteinExistence type="predicted"/>
<feature type="compositionally biased region" description="Basic and acidic residues" evidence="2">
    <location>
        <begin position="153"/>
        <end position="170"/>
    </location>
</feature>
<organism evidence="3 4">
    <name type="scientific">Shewanella atlantica</name>
    <dbReference type="NCBI Taxonomy" id="271099"/>
    <lineage>
        <taxon>Bacteria</taxon>
        <taxon>Pseudomonadati</taxon>
        <taxon>Pseudomonadota</taxon>
        <taxon>Gammaproteobacteria</taxon>
        <taxon>Alteromonadales</taxon>
        <taxon>Shewanellaceae</taxon>
        <taxon>Shewanella</taxon>
    </lineage>
</organism>
<dbReference type="AlphaFoldDB" id="A0A431VV27"/>
<protein>
    <submittedName>
        <fullName evidence="3">Uncharacterized protein</fullName>
    </submittedName>
</protein>
<comment type="caution">
    <text evidence="3">The sequence shown here is derived from an EMBL/GenBank/DDBJ whole genome shotgun (WGS) entry which is preliminary data.</text>
</comment>
<evidence type="ECO:0000313" key="4">
    <source>
        <dbReference type="Proteomes" id="UP000282060"/>
    </source>
</evidence>
<dbReference type="EMBL" id="RXNV01000018">
    <property type="protein sequence ID" value="RTR27005.1"/>
    <property type="molecule type" value="Genomic_DNA"/>
</dbReference>
<dbReference type="PROSITE" id="PS51257">
    <property type="entry name" value="PROKAR_LIPOPROTEIN"/>
    <property type="match status" value="1"/>
</dbReference>
<reference evidence="3 4" key="1">
    <citation type="submission" date="2018-12" db="EMBL/GenBank/DDBJ databases">
        <authorList>
            <person name="Yu L."/>
        </authorList>
    </citation>
    <scope>NUCLEOTIDE SEQUENCE [LARGE SCALE GENOMIC DNA]</scope>
    <source>
        <strain evidence="3 4">HAW-EB5</strain>
    </source>
</reference>
<keyword evidence="4" id="KW-1185">Reference proteome</keyword>
<accession>A0A431VV27</accession>
<name>A0A431VV27_9GAMM</name>
<gene>
    <name evidence="3" type="ORF">EKG39_21070</name>
</gene>
<evidence type="ECO:0000256" key="2">
    <source>
        <dbReference type="SAM" id="MobiDB-lite"/>
    </source>
</evidence>
<evidence type="ECO:0000256" key="1">
    <source>
        <dbReference type="SAM" id="Coils"/>
    </source>
</evidence>
<keyword evidence="1" id="KW-0175">Coiled coil</keyword>
<feature type="coiled-coil region" evidence="1">
    <location>
        <begin position="70"/>
        <end position="104"/>
    </location>
</feature>
<feature type="region of interest" description="Disordered" evidence="2">
    <location>
        <begin position="153"/>
        <end position="177"/>
    </location>
</feature>
<dbReference type="RefSeq" id="WP_126507983.1">
    <property type="nucleotide sequence ID" value="NZ_RXNV01000018.1"/>
</dbReference>
<sequence>MGNRVMILTLTTCLFFQGCATHADVDRKVESAKADNFRSLKEAKEYYVQLVRTYKQSTSDKVEAAFDAAAEGKLELSKKLEAEANDLKQKLKSTQRELEKIEGLVQNNSGDIKINKKNIDSNSEALGEVKESLDSVKSERAILQSDINQRHEMSVRMSELQKKDLDDEPAKLYSELD</sequence>
<evidence type="ECO:0000313" key="3">
    <source>
        <dbReference type="EMBL" id="RTR27005.1"/>
    </source>
</evidence>
<dbReference type="Proteomes" id="UP000282060">
    <property type="component" value="Unassembled WGS sequence"/>
</dbReference>